<dbReference type="InterPro" id="IPR010985">
    <property type="entry name" value="Ribbon_hlx_hlx"/>
</dbReference>
<reference evidence="3" key="1">
    <citation type="journal article" date="2019" name="Int. J. Syst. Evol. Microbiol.">
        <title>The Global Catalogue of Microorganisms (GCM) 10K type strain sequencing project: providing services to taxonomists for standard genome sequencing and annotation.</title>
        <authorList>
            <consortium name="The Broad Institute Genomics Platform"/>
            <consortium name="The Broad Institute Genome Sequencing Center for Infectious Disease"/>
            <person name="Wu L."/>
            <person name="Ma J."/>
        </authorList>
    </citation>
    <scope>NUCLEOTIDE SEQUENCE [LARGE SCALE GENOMIC DNA]</scope>
    <source>
        <strain evidence="3">NBRC 110107</strain>
    </source>
</reference>
<evidence type="ECO:0000313" key="3">
    <source>
        <dbReference type="Proteomes" id="UP001156921"/>
    </source>
</evidence>
<name>A0ABQ6BLP8_9CAUL</name>
<sequence>MAQVLIRNVDDEVVARLKRQAERENVSLEQKLRTVLARAAKRDANEFERVTRSIREQTRGAGLDINAIIREDRDR</sequence>
<dbReference type="InterPro" id="IPR053853">
    <property type="entry name" value="FitA-like_RHH"/>
</dbReference>
<dbReference type="EMBL" id="BSOY01000025">
    <property type="protein sequence ID" value="GLS01406.1"/>
    <property type="molecule type" value="Genomic_DNA"/>
</dbReference>
<evidence type="ECO:0000259" key="1">
    <source>
        <dbReference type="Pfam" id="PF22513"/>
    </source>
</evidence>
<proteinExistence type="predicted"/>
<comment type="caution">
    <text evidence="2">The sequence shown here is derived from an EMBL/GenBank/DDBJ whole genome shotgun (WGS) entry which is preliminary data.</text>
</comment>
<accession>A0ABQ6BLP8</accession>
<dbReference type="SUPFAM" id="SSF47598">
    <property type="entry name" value="Ribbon-helix-helix"/>
    <property type="match status" value="1"/>
</dbReference>
<evidence type="ECO:0000313" key="2">
    <source>
        <dbReference type="EMBL" id="GLS01406.1"/>
    </source>
</evidence>
<dbReference type="RefSeq" id="WP_284222262.1">
    <property type="nucleotide sequence ID" value="NZ_BSOY01000025.1"/>
</dbReference>
<dbReference type="Pfam" id="PF22513">
    <property type="entry name" value="FitA-like_RHH"/>
    <property type="match status" value="1"/>
</dbReference>
<feature type="domain" description="Antitoxin FitA-like ribbon-helix-helix" evidence="1">
    <location>
        <begin position="2"/>
        <end position="40"/>
    </location>
</feature>
<protein>
    <recommendedName>
        <fullName evidence="1">Antitoxin FitA-like ribbon-helix-helix domain-containing protein</fullName>
    </recommendedName>
</protein>
<organism evidence="2 3">
    <name type="scientific">Brevundimonas denitrificans</name>
    <dbReference type="NCBI Taxonomy" id="1443434"/>
    <lineage>
        <taxon>Bacteria</taxon>
        <taxon>Pseudomonadati</taxon>
        <taxon>Pseudomonadota</taxon>
        <taxon>Alphaproteobacteria</taxon>
        <taxon>Caulobacterales</taxon>
        <taxon>Caulobacteraceae</taxon>
        <taxon>Brevundimonas</taxon>
    </lineage>
</organism>
<dbReference type="Proteomes" id="UP001156921">
    <property type="component" value="Unassembled WGS sequence"/>
</dbReference>
<keyword evidence="3" id="KW-1185">Reference proteome</keyword>
<gene>
    <name evidence="2" type="ORF">GCM10007859_14200</name>
</gene>